<sequence length="454" mass="50460">MEDLPGADSPPVNDNEMPEGNNDPADPLRPEIEEEDAAGTPPMANPQLNTETHEDDDEAAPVSEKEDDGDSDALSEVDEAQFEDFDPNAIAIDERRVVDASDVAMLGKHKRKRDEGEEGGKKKRKEGRREKPKKKRRDSDEGFDYGQQVDGPRRRKGGDGGEKKKRRSPSPDNDAFLTPEERKKKEFQRKLDEAFKKPKTSRRKAGIDLEAMADNELEEMRRRMAEAAQADTLAREAGKPAMHKLKMLPEVVALLNRNTLQSALVDPEINILESVRFFLEPLNDGSLPAYNIQRELFACLAKLPISKDALVASGIGKVTHFYTRTPRAEASIKRQAERLVGEWTRPILKRSDDYRKREFVEAEYDPIQAVRASQMASQSSGADKEAKRAAARKAALAVPGTENRARVEGGVGTYTIVPRSDLSRVQGGVKRLGASGDEMFRKLKARHAGRGGAR</sequence>
<feature type="compositionally biased region" description="Basic and acidic residues" evidence="7">
    <location>
        <begin position="179"/>
        <end position="196"/>
    </location>
</feature>
<evidence type="ECO:0000256" key="5">
    <source>
        <dbReference type="ARBA" id="ARBA00037992"/>
    </source>
</evidence>
<name>A0A2P7ZAK7_9PEZI</name>
<dbReference type="FunFam" id="1.20.930.10:FF:000003">
    <property type="entry name" value="Putative Transcription factor IWS1"/>
    <property type="match status" value="1"/>
</dbReference>
<dbReference type="GO" id="GO:0016973">
    <property type="term" value="P:poly(A)+ mRNA export from nucleus"/>
    <property type="evidence" value="ECO:0007669"/>
    <property type="project" value="TreeGrafter"/>
</dbReference>
<reference evidence="9 10" key="1">
    <citation type="submission" date="2017-05" db="EMBL/GenBank/DDBJ databases">
        <title>Draft genome sequence of Elsinoe australis.</title>
        <authorList>
            <person name="Cheng Q."/>
        </authorList>
    </citation>
    <scope>NUCLEOTIDE SEQUENCE [LARGE SCALE GENOMIC DNA]</scope>
    <source>
        <strain evidence="9 10">NL1</strain>
    </source>
</reference>
<evidence type="ECO:0000256" key="3">
    <source>
        <dbReference type="ARBA" id="ARBA00023242"/>
    </source>
</evidence>
<evidence type="ECO:0000256" key="2">
    <source>
        <dbReference type="ARBA" id="ARBA00023163"/>
    </source>
</evidence>
<keyword evidence="3 6" id="KW-0539">Nucleus</keyword>
<dbReference type="AlphaFoldDB" id="A0A2P7ZAK7"/>
<evidence type="ECO:0000256" key="7">
    <source>
        <dbReference type="SAM" id="MobiDB-lite"/>
    </source>
</evidence>
<protein>
    <recommendedName>
        <fullName evidence="8">TFIIS N-terminal domain-containing protein</fullName>
    </recommendedName>
</protein>
<accession>A0A2P7ZAK7</accession>
<dbReference type="PANTHER" id="PTHR46010">
    <property type="entry name" value="PROTEIN IWS1 HOMOLOG"/>
    <property type="match status" value="1"/>
</dbReference>
<keyword evidence="2" id="KW-0804">Transcription</keyword>
<dbReference type="Proteomes" id="UP000243723">
    <property type="component" value="Unassembled WGS sequence"/>
</dbReference>
<evidence type="ECO:0000256" key="6">
    <source>
        <dbReference type="PROSITE-ProRule" id="PRU00649"/>
    </source>
</evidence>
<evidence type="ECO:0000313" key="9">
    <source>
        <dbReference type="EMBL" id="PSK45256.1"/>
    </source>
</evidence>
<dbReference type="STRING" id="40998.A0A2P7ZAK7"/>
<organism evidence="9 10">
    <name type="scientific">Elsinoe australis</name>
    <dbReference type="NCBI Taxonomy" id="40998"/>
    <lineage>
        <taxon>Eukaryota</taxon>
        <taxon>Fungi</taxon>
        <taxon>Dikarya</taxon>
        <taxon>Ascomycota</taxon>
        <taxon>Pezizomycotina</taxon>
        <taxon>Dothideomycetes</taxon>
        <taxon>Dothideomycetidae</taxon>
        <taxon>Myriangiales</taxon>
        <taxon>Elsinoaceae</taxon>
        <taxon>Elsinoe</taxon>
    </lineage>
</organism>
<feature type="compositionally biased region" description="Basic residues" evidence="7">
    <location>
        <begin position="121"/>
        <end position="136"/>
    </location>
</feature>
<dbReference type="EMBL" id="NHZQ01000251">
    <property type="protein sequence ID" value="PSK45256.1"/>
    <property type="molecule type" value="Genomic_DNA"/>
</dbReference>
<proteinExistence type="inferred from homology"/>
<dbReference type="OrthoDB" id="21124at2759"/>
<feature type="region of interest" description="Disordered" evidence="7">
    <location>
        <begin position="1"/>
        <end position="203"/>
    </location>
</feature>
<evidence type="ECO:0000259" key="8">
    <source>
        <dbReference type="PROSITE" id="PS51319"/>
    </source>
</evidence>
<gene>
    <name evidence="9" type="ORF">B9Z65_2396</name>
</gene>
<dbReference type="GO" id="GO:0005634">
    <property type="term" value="C:nucleus"/>
    <property type="evidence" value="ECO:0007669"/>
    <property type="project" value="UniProtKB-SubCell"/>
</dbReference>
<dbReference type="Gene3D" id="1.20.930.10">
    <property type="entry name" value="Conserved domain common to transcription factors TFIIS, elongin A, CRSP70"/>
    <property type="match status" value="1"/>
</dbReference>
<dbReference type="Pfam" id="PF08711">
    <property type="entry name" value="Med26"/>
    <property type="match status" value="1"/>
</dbReference>
<dbReference type="InterPro" id="IPR035441">
    <property type="entry name" value="TFIIS/LEDGF_dom_sf"/>
</dbReference>
<comment type="similarity">
    <text evidence="5">Belongs to the IWS1 family.</text>
</comment>
<dbReference type="InterPro" id="IPR017923">
    <property type="entry name" value="TFIIS_N"/>
</dbReference>
<keyword evidence="1" id="KW-0805">Transcription regulation</keyword>
<keyword evidence="10" id="KW-1185">Reference proteome</keyword>
<dbReference type="PANTHER" id="PTHR46010:SF1">
    <property type="entry name" value="PROTEIN IWS1 HOMOLOG"/>
    <property type="match status" value="1"/>
</dbReference>
<evidence type="ECO:0000256" key="4">
    <source>
        <dbReference type="ARBA" id="ARBA00037349"/>
    </source>
</evidence>
<evidence type="ECO:0000313" key="10">
    <source>
        <dbReference type="Proteomes" id="UP000243723"/>
    </source>
</evidence>
<dbReference type="InterPro" id="IPR051037">
    <property type="entry name" value="RNAPII_TF_IWS1"/>
</dbReference>
<dbReference type="PROSITE" id="PS51319">
    <property type="entry name" value="TFIIS_N"/>
    <property type="match status" value="1"/>
</dbReference>
<comment type="subcellular location">
    <subcellularLocation>
        <location evidence="6">Nucleus</location>
    </subcellularLocation>
</comment>
<evidence type="ECO:0000256" key="1">
    <source>
        <dbReference type="ARBA" id="ARBA00023015"/>
    </source>
</evidence>
<feature type="domain" description="TFIIS N-terminal" evidence="8">
    <location>
        <begin position="273"/>
        <end position="350"/>
    </location>
</feature>
<comment type="caution">
    <text evidence="9">The sequence shown here is derived from an EMBL/GenBank/DDBJ whole genome shotgun (WGS) entry which is preliminary data.</text>
</comment>
<comment type="function">
    <text evidence="4">Transcription factor involved in RNA polymerase II transcription regulation. May function in both SPT15/TBP post-recruitment and recruitment steps of transcription.</text>
</comment>
<feature type="compositionally biased region" description="Acidic residues" evidence="7">
    <location>
        <begin position="53"/>
        <end position="86"/>
    </location>
</feature>